<gene>
    <name evidence="7" type="ORF">L484_007772</name>
</gene>
<feature type="coiled-coil region" evidence="5">
    <location>
        <begin position="615"/>
        <end position="755"/>
    </location>
</feature>
<dbReference type="eggNOG" id="ENOG502QR8U">
    <property type="taxonomic scope" value="Eukaryota"/>
</dbReference>
<evidence type="ECO:0000256" key="4">
    <source>
        <dbReference type="ARBA" id="ARBA00024208"/>
    </source>
</evidence>
<feature type="region of interest" description="Disordered" evidence="6">
    <location>
        <begin position="1043"/>
        <end position="1070"/>
    </location>
</feature>
<keyword evidence="1 5" id="KW-0175">Coiled coil</keyword>
<proteinExistence type="inferred from homology"/>
<dbReference type="PANTHER" id="PTHR31908">
    <property type="entry name" value="PROTEIN CROWDED NUCLEI 4"/>
    <property type="match status" value="1"/>
</dbReference>
<keyword evidence="8" id="KW-1185">Reference proteome</keyword>
<evidence type="ECO:0000256" key="2">
    <source>
        <dbReference type="ARBA" id="ARBA00023242"/>
    </source>
</evidence>
<feature type="region of interest" description="Disordered" evidence="6">
    <location>
        <begin position="774"/>
        <end position="799"/>
    </location>
</feature>
<comment type="similarity">
    <text evidence="4">Belongs to the CRWN family.</text>
</comment>
<feature type="coiled-coil region" evidence="5">
    <location>
        <begin position="267"/>
        <end position="384"/>
    </location>
</feature>
<organism evidence="7 8">
    <name type="scientific">Morus notabilis</name>
    <dbReference type="NCBI Taxonomy" id="981085"/>
    <lineage>
        <taxon>Eukaryota</taxon>
        <taxon>Viridiplantae</taxon>
        <taxon>Streptophyta</taxon>
        <taxon>Embryophyta</taxon>
        <taxon>Tracheophyta</taxon>
        <taxon>Spermatophyta</taxon>
        <taxon>Magnoliopsida</taxon>
        <taxon>eudicotyledons</taxon>
        <taxon>Gunneridae</taxon>
        <taxon>Pentapetalae</taxon>
        <taxon>rosids</taxon>
        <taxon>fabids</taxon>
        <taxon>Rosales</taxon>
        <taxon>Moraceae</taxon>
        <taxon>Moreae</taxon>
        <taxon>Morus</taxon>
    </lineage>
</organism>
<evidence type="ECO:0000256" key="5">
    <source>
        <dbReference type="SAM" id="Coils"/>
    </source>
</evidence>
<evidence type="ECO:0000256" key="6">
    <source>
        <dbReference type="SAM" id="MobiDB-lite"/>
    </source>
</evidence>
<dbReference type="AlphaFoldDB" id="W9RI20"/>
<dbReference type="PANTHER" id="PTHR31908:SF2">
    <property type="entry name" value="PROTEIN CROWDED NUCLEI 4"/>
    <property type="match status" value="1"/>
</dbReference>
<name>W9RI20_9ROSA</name>
<evidence type="ECO:0000256" key="1">
    <source>
        <dbReference type="ARBA" id="ARBA00023054"/>
    </source>
</evidence>
<keyword evidence="2" id="KW-0539">Nucleus</keyword>
<evidence type="ECO:0008006" key="9">
    <source>
        <dbReference type="Google" id="ProtNLM"/>
    </source>
</evidence>
<accession>W9RI20</accession>
<feature type="compositionally biased region" description="Polar residues" evidence="6">
    <location>
        <begin position="1"/>
        <end position="17"/>
    </location>
</feature>
<feature type="region of interest" description="Disordered" evidence="6">
    <location>
        <begin position="911"/>
        <end position="989"/>
    </location>
</feature>
<feature type="region of interest" description="Disordered" evidence="6">
    <location>
        <begin position="1"/>
        <end position="27"/>
    </location>
</feature>
<feature type="compositionally biased region" description="Low complexity" evidence="6">
    <location>
        <begin position="783"/>
        <end position="799"/>
    </location>
</feature>
<dbReference type="Proteomes" id="UP000030645">
    <property type="component" value="Unassembled WGS sequence"/>
</dbReference>
<dbReference type="STRING" id="981085.W9RI20"/>
<reference evidence="8" key="1">
    <citation type="submission" date="2013-01" db="EMBL/GenBank/DDBJ databases">
        <title>Draft Genome Sequence of a Mulberry Tree, Morus notabilis C.K. Schneid.</title>
        <authorList>
            <person name="He N."/>
            <person name="Zhao S."/>
        </authorList>
    </citation>
    <scope>NUCLEOTIDE SEQUENCE</scope>
</reference>
<dbReference type="InterPro" id="IPR040418">
    <property type="entry name" value="CRWN"/>
</dbReference>
<evidence type="ECO:0000313" key="7">
    <source>
        <dbReference type="EMBL" id="EXB78254.1"/>
    </source>
</evidence>
<dbReference type="KEGG" id="mnt:21391164"/>
<feature type="region of interest" description="Disordered" evidence="6">
    <location>
        <begin position="833"/>
        <end position="869"/>
    </location>
</feature>
<protein>
    <recommendedName>
        <fullName evidence="9">Nuclear matrix constituent protein 1-like protein</fullName>
    </recommendedName>
</protein>
<dbReference type="GO" id="GO:0005652">
    <property type="term" value="C:nuclear lamina"/>
    <property type="evidence" value="ECO:0007669"/>
    <property type="project" value="UniProtKB-SubCell"/>
</dbReference>
<dbReference type="EMBL" id="KE344769">
    <property type="protein sequence ID" value="EXB78254.1"/>
    <property type="molecule type" value="Genomic_DNA"/>
</dbReference>
<feature type="coiled-coil region" evidence="5">
    <location>
        <begin position="162"/>
        <end position="231"/>
    </location>
</feature>
<evidence type="ECO:0000256" key="3">
    <source>
        <dbReference type="ARBA" id="ARBA00024186"/>
    </source>
</evidence>
<feature type="compositionally biased region" description="Polar residues" evidence="6">
    <location>
        <begin position="970"/>
        <end position="984"/>
    </location>
</feature>
<feature type="coiled-coil region" evidence="5">
    <location>
        <begin position="427"/>
        <end position="577"/>
    </location>
</feature>
<evidence type="ECO:0000313" key="8">
    <source>
        <dbReference type="Proteomes" id="UP000030645"/>
    </source>
</evidence>
<sequence>MASPQSERLLMTPSSGRPLSITPGSRVLQSPLSDEAIWKRLKEAGFDEESIRRRDKAALIAYIAKLEAEIFDHQHHMGLLIMERKEFTSKYEQIKASAETVEILSKRDQASQLTVLAEARKREEKLKKAIGVKEECIASLEKALHEMRAESAETKIGAESKLAEANSMMEETHKKFIEAEAKLHAAESLQVEASRYRSVAERKLQEVEAREDDLRRRIESFKLDCDEKEKEMSLERQSLCERQKSLQQEQDRSLEAQALLNQREDYLFSRSQKLDQLEKELEDTKRNIKEERRAMSEEKSKLELIEVSLRKREEVLGKREALLNDKEKDLLLSEEKLASKESNEIHKVIANHEVGLRTRKSAFDAELEMKRKSVEDELEAKRRAWELREVDLCQREDLVKEKEHDLEVQSSVLVDREKDVAEMSSFLEEKEKSLRAAEKDVELSKVLLQREKEEAIKMKQELNNSLNSLEDKKQQLDCDKEKFEVLKTETIELSLFESNLKDEIDSIRAQKLELMAEAEKLTVEKAKFEAEWELIDEKREELRKEAERVEKERLVFSKFIKDEYDSLRQEKDDMRDQYKCDVESLCREREDFMNKMVQERSEWFNKMQQERADFLLEIEMRQRELENCIDKKREELESSLREKEMAFELEKKNELQNISSLKEKVSKELEQVAVEMKRLEAERREINSEREQRNHEWTELNNVIEELRVQREKLREQRELLHVDREEIHAQIEELEKLENVKSALDNMARNEMELSNSVPNHKKVSRKRYVKRSSHTEDGEINLHNGNNLNNLSNGSDSPSNLKADVFFPPPSARLSWIRRCSDLIFRQSPEKLPSKYEESSQIPRDEDASMTVAGPQNPSGNHDHVFNGNEMLQGIVSERQLPGYSFGEPKVILEVPQTCEVAKGIQDVEDESDKEVSEKCAPSISQQESQAGRKRRAKKSSNNDFDSPLEQGQNIKKRRQQHDASEISLEQSTLPSGTSQQHNVHEDQHPSISFAQTHEGDEATTVLIVDKVISISEVTCEKVETNHTKHQDNVELHNNLGAESDLGIHPGEEKQSQGKEIPQQCTEG</sequence>
<dbReference type="OrthoDB" id="673795at2759"/>
<dbReference type="GO" id="GO:0006997">
    <property type="term" value="P:nucleus organization"/>
    <property type="evidence" value="ECO:0007669"/>
    <property type="project" value="InterPro"/>
</dbReference>
<feature type="compositionally biased region" description="Polar residues" evidence="6">
    <location>
        <begin position="942"/>
        <end position="956"/>
    </location>
</feature>
<feature type="compositionally biased region" description="Basic and acidic residues" evidence="6">
    <location>
        <begin position="833"/>
        <end position="849"/>
    </location>
</feature>
<comment type="subcellular location">
    <subcellularLocation>
        <location evidence="3">Nucleus lamina</location>
    </subcellularLocation>
</comment>